<accession>A0A1G6QRU2</accession>
<dbReference type="GO" id="GO:0051213">
    <property type="term" value="F:dioxygenase activity"/>
    <property type="evidence" value="ECO:0007669"/>
    <property type="project" value="UniProtKB-KW"/>
</dbReference>
<dbReference type="InterPro" id="IPR029068">
    <property type="entry name" value="Glyas_Bleomycin-R_OHBP_Dase"/>
</dbReference>
<dbReference type="Gene3D" id="3.10.180.10">
    <property type="entry name" value="2,3-Dihydroxybiphenyl 1,2-Dioxygenase, domain 1"/>
    <property type="match status" value="1"/>
</dbReference>
<proteinExistence type="predicted"/>
<evidence type="ECO:0000259" key="2">
    <source>
        <dbReference type="PROSITE" id="PS51819"/>
    </source>
</evidence>
<dbReference type="InterPro" id="IPR051785">
    <property type="entry name" value="MMCE/EMCE_epimerase"/>
</dbReference>
<dbReference type="Proteomes" id="UP000199452">
    <property type="component" value="Unassembled WGS sequence"/>
</dbReference>
<organism evidence="3 4">
    <name type="scientific">Williamwhitmania taraxaci</name>
    <dbReference type="NCBI Taxonomy" id="1640674"/>
    <lineage>
        <taxon>Bacteria</taxon>
        <taxon>Pseudomonadati</taxon>
        <taxon>Bacteroidota</taxon>
        <taxon>Bacteroidia</taxon>
        <taxon>Bacteroidales</taxon>
        <taxon>Williamwhitmaniaceae</taxon>
        <taxon>Williamwhitmania</taxon>
    </lineage>
</organism>
<reference evidence="3 4" key="1">
    <citation type="submission" date="2016-09" db="EMBL/GenBank/DDBJ databases">
        <authorList>
            <person name="Capua I."/>
            <person name="De Benedictis P."/>
            <person name="Joannis T."/>
            <person name="Lombin L.H."/>
            <person name="Cattoli G."/>
        </authorList>
    </citation>
    <scope>NUCLEOTIDE SEQUENCE [LARGE SCALE GENOMIC DNA]</scope>
    <source>
        <strain evidence="3 4">A7P-90m</strain>
    </source>
</reference>
<feature type="domain" description="VOC" evidence="2">
    <location>
        <begin position="4"/>
        <end position="127"/>
    </location>
</feature>
<dbReference type="EMBL" id="FMYP01000065">
    <property type="protein sequence ID" value="SDC95070.1"/>
    <property type="molecule type" value="Genomic_DNA"/>
</dbReference>
<protein>
    <submittedName>
        <fullName evidence="3">Catechol 2,3-dioxygenase</fullName>
    </submittedName>
</protein>
<dbReference type="GO" id="GO:0046872">
    <property type="term" value="F:metal ion binding"/>
    <property type="evidence" value="ECO:0007669"/>
    <property type="project" value="UniProtKB-KW"/>
</dbReference>
<dbReference type="GO" id="GO:0046491">
    <property type="term" value="P:L-methylmalonyl-CoA metabolic process"/>
    <property type="evidence" value="ECO:0007669"/>
    <property type="project" value="TreeGrafter"/>
</dbReference>
<keyword evidence="4" id="KW-1185">Reference proteome</keyword>
<dbReference type="GO" id="GO:0004493">
    <property type="term" value="F:methylmalonyl-CoA epimerase activity"/>
    <property type="evidence" value="ECO:0007669"/>
    <property type="project" value="TreeGrafter"/>
</dbReference>
<evidence type="ECO:0000256" key="1">
    <source>
        <dbReference type="ARBA" id="ARBA00022723"/>
    </source>
</evidence>
<dbReference type="InterPro" id="IPR037523">
    <property type="entry name" value="VOC_core"/>
</dbReference>
<evidence type="ECO:0000313" key="4">
    <source>
        <dbReference type="Proteomes" id="UP000199452"/>
    </source>
</evidence>
<keyword evidence="3" id="KW-0223">Dioxygenase</keyword>
<dbReference type="SUPFAM" id="SSF54593">
    <property type="entry name" value="Glyoxalase/Bleomycin resistance protein/Dihydroxybiphenyl dioxygenase"/>
    <property type="match status" value="1"/>
</dbReference>
<dbReference type="STRING" id="1640674.SAMN05216323_10659"/>
<dbReference type="PANTHER" id="PTHR43048:SF3">
    <property type="entry name" value="METHYLMALONYL-COA EPIMERASE, MITOCHONDRIAL"/>
    <property type="match status" value="1"/>
</dbReference>
<dbReference type="Pfam" id="PF13669">
    <property type="entry name" value="Glyoxalase_4"/>
    <property type="match status" value="1"/>
</dbReference>
<sequence length="132" mass="15385">MAIKIHHIALKVSDTEKAAQMLYGKGGFKADETTYFAEVGMKIGFVNYRGTLMELLQPVDIDCPIINDKDGLHHIAFEMENLDEFHAQLQNIPIFQEIQDIRRGREGRIFFFRMKAKPFVWYECMEKPKSNE</sequence>
<name>A0A1G6QRU2_9BACT</name>
<evidence type="ECO:0000313" key="3">
    <source>
        <dbReference type="EMBL" id="SDC95070.1"/>
    </source>
</evidence>
<dbReference type="AlphaFoldDB" id="A0A1G6QRU2"/>
<dbReference type="RefSeq" id="WP_092440125.1">
    <property type="nucleotide sequence ID" value="NZ_FMYP01000065.1"/>
</dbReference>
<dbReference type="OrthoDB" id="9795618at2"/>
<gene>
    <name evidence="3" type="ORF">SAMN05216323_10659</name>
</gene>
<keyword evidence="1" id="KW-0479">Metal-binding</keyword>
<keyword evidence="3" id="KW-0560">Oxidoreductase</keyword>
<dbReference type="PANTHER" id="PTHR43048">
    <property type="entry name" value="METHYLMALONYL-COA EPIMERASE"/>
    <property type="match status" value="1"/>
</dbReference>
<dbReference type="PROSITE" id="PS51819">
    <property type="entry name" value="VOC"/>
    <property type="match status" value="1"/>
</dbReference>